<reference evidence="7 8" key="1">
    <citation type="submission" date="2016-07" db="EMBL/GenBank/DDBJ databases">
        <title>Pervasive Adenine N6-methylation of Active Genes in Fungi.</title>
        <authorList>
            <consortium name="DOE Joint Genome Institute"/>
            <person name="Mondo S.J."/>
            <person name="Dannebaum R.O."/>
            <person name="Kuo R.C."/>
            <person name="Labutti K."/>
            <person name="Haridas S."/>
            <person name="Kuo A."/>
            <person name="Salamov A."/>
            <person name="Ahrendt S.R."/>
            <person name="Lipzen A."/>
            <person name="Sullivan W."/>
            <person name="Andreopoulos W.B."/>
            <person name="Clum A."/>
            <person name="Lindquist E."/>
            <person name="Daum C."/>
            <person name="Ramamoorthy G.K."/>
            <person name="Gryganskyi A."/>
            <person name="Culley D."/>
            <person name="Magnuson J.K."/>
            <person name="James T.Y."/>
            <person name="O'Malley M.A."/>
            <person name="Stajich J.E."/>
            <person name="Spatafora J.W."/>
            <person name="Visel A."/>
            <person name="Grigoriev I.V."/>
        </authorList>
    </citation>
    <scope>NUCLEOTIDE SEQUENCE [LARGE SCALE GENOMIC DNA]</scope>
    <source>
        <strain evidence="7 8">JEL800</strain>
    </source>
</reference>
<feature type="region of interest" description="Disordered" evidence="5">
    <location>
        <begin position="1"/>
        <end position="76"/>
    </location>
</feature>
<evidence type="ECO:0000259" key="6">
    <source>
        <dbReference type="PROSITE" id="PS50016"/>
    </source>
</evidence>
<dbReference type="InterPro" id="IPR013083">
    <property type="entry name" value="Znf_RING/FYVE/PHD"/>
</dbReference>
<dbReference type="InterPro" id="IPR053051">
    <property type="entry name" value="HDAC_complex_subunit"/>
</dbReference>
<dbReference type="SUPFAM" id="SSF57903">
    <property type="entry name" value="FYVE/PHD zinc finger"/>
    <property type="match status" value="1"/>
</dbReference>
<feature type="domain" description="PHD-type" evidence="6">
    <location>
        <begin position="80"/>
        <end position="131"/>
    </location>
</feature>
<dbReference type="STRING" id="329046.A0A1Y2CS61"/>
<dbReference type="SMART" id="SM00249">
    <property type="entry name" value="PHD"/>
    <property type="match status" value="1"/>
</dbReference>
<evidence type="ECO:0000313" key="7">
    <source>
        <dbReference type="EMBL" id="ORY49842.1"/>
    </source>
</evidence>
<dbReference type="InterPro" id="IPR019786">
    <property type="entry name" value="Zinc_finger_PHD-type_CS"/>
</dbReference>
<keyword evidence="8" id="KW-1185">Reference proteome</keyword>
<evidence type="ECO:0000256" key="1">
    <source>
        <dbReference type="ARBA" id="ARBA00022723"/>
    </source>
</evidence>
<evidence type="ECO:0000256" key="5">
    <source>
        <dbReference type="SAM" id="MobiDB-lite"/>
    </source>
</evidence>
<dbReference type="PANTHER" id="PTHR47793">
    <property type="entry name" value="HISTONE DEACETYLASE COMPLEX SUBUNIT CTI6"/>
    <property type="match status" value="1"/>
</dbReference>
<dbReference type="Pfam" id="PF00628">
    <property type="entry name" value="PHD"/>
    <property type="match status" value="1"/>
</dbReference>
<dbReference type="Gene3D" id="3.30.40.10">
    <property type="entry name" value="Zinc/RING finger domain, C3HC4 (zinc finger)"/>
    <property type="match status" value="1"/>
</dbReference>
<keyword evidence="2 4" id="KW-0863">Zinc-finger</keyword>
<dbReference type="PROSITE" id="PS01359">
    <property type="entry name" value="ZF_PHD_1"/>
    <property type="match status" value="1"/>
</dbReference>
<name>A0A1Y2CS61_9FUNG</name>
<feature type="compositionally biased region" description="Polar residues" evidence="5">
    <location>
        <begin position="164"/>
        <end position="180"/>
    </location>
</feature>
<gene>
    <name evidence="7" type="ORF">BCR33DRAFT_847111</name>
</gene>
<dbReference type="AlphaFoldDB" id="A0A1Y2CS61"/>
<dbReference type="InterPro" id="IPR001965">
    <property type="entry name" value="Znf_PHD"/>
</dbReference>
<comment type="caution">
    <text evidence="7">The sequence shown here is derived from an EMBL/GenBank/DDBJ whole genome shotgun (WGS) entry which is preliminary data.</text>
</comment>
<dbReference type="EMBL" id="MCGO01000008">
    <property type="protein sequence ID" value="ORY49842.1"/>
    <property type="molecule type" value="Genomic_DNA"/>
</dbReference>
<evidence type="ECO:0000256" key="2">
    <source>
        <dbReference type="ARBA" id="ARBA00022771"/>
    </source>
</evidence>
<dbReference type="PROSITE" id="PS50016">
    <property type="entry name" value="ZF_PHD_2"/>
    <property type="match status" value="1"/>
</dbReference>
<feature type="compositionally biased region" description="Polar residues" evidence="5">
    <location>
        <begin position="270"/>
        <end position="285"/>
    </location>
</feature>
<feature type="compositionally biased region" description="Basic and acidic residues" evidence="5">
    <location>
        <begin position="196"/>
        <end position="234"/>
    </location>
</feature>
<dbReference type="Proteomes" id="UP000193642">
    <property type="component" value="Unassembled WGS sequence"/>
</dbReference>
<dbReference type="InterPro" id="IPR019787">
    <property type="entry name" value="Znf_PHD-finger"/>
</dbReference>
<feature type="compositionally biased region" description="Low complexity" evidence="5">
    <location>
        <begin position="47"/>
        <end position="58"/>
    </location>
</feature>
<accession>A0A1Y2CS61</accession>
<dbReference type="PANTHER" id="PTHR47793:SF1">
    <property type="entry name" value="HISTONE DEACETYLASE COMPLEX SUBUNIT CTI6"/>
    <property type="match status" value="1"/>
</dbReference>
<dbReference type="GO" id="GO:0008270">
    <property type="term" value="F:zinc ion binding"/>
    <property type="evidence" value="ECO:0007669"/>
    <property type="project" value="UniProtKB-KW"/>
</dbReference>
<evidence type="ECO:0000313" key="8">
    <source>
        <dbReference type="Proteomes" id="UP000193642"/>
    </source>
</evidence>
<evidence type="ECO:0000256" key="4">
    <source>
        <dbReference type="PROSITE-ProRule" id="PRU00146"/>
    </source>
</evidence>
<feature type="compositionally biased region" description="Basic and acidic residues" evidence="5">
    <location>
        <begin position="59"/>
        <end position="68"/>
    </location>
</feature>
<feature type="region of interest" description="Disordered" evidence="5">
    <location>
        <begin position="141"/>
        <end position="314"/>
    </location>
</feature>
<dbReference type="OrthoDB" id="79252at2759"/>
<dbReference type="InterPro" id="IPR011011">
    <property type="entry name" value="Znf_FYVE_PHD"/>
</dbReference>
<dbReference type="CDD" id="cd15517">
    <property type="entry name" value="PHD_TCF19_like"/>
    <property type="match status" value="1"/>
</dbReference>
<proteinExistence type="predicted"/>
<keyword evidence="1" id="KW-0479">Metal-binding</keyword>
<evidence type="ECO:0000256" key="3">
    <source>
        <dbReference type="ARBA" id="ARBA00022833"/>
    </source>
</evidence>
<protein>
    <recommendedName>
        <fullName evidence="6">PHD-type domain-containing protein</fullName>
    </recommendedName>
</protein>
<sequence>MGKHEEELSPVASETGRTSLRVRQKPNYCIPGPLELDDSFEKRAKTSSKTAKGSGSRTKSNDADEAAEKGGGTADDEEGEIRCVCLQSGENGSNWVQCDLCKVWQHQNCVGLEGKRLTKHKNYYCERCRPIDHPYFQRASKLPTSKSPQVPSAKPNTPGRKRNTINSMDSTESFATTNEEALNPDSPKSMDSIPDSSEKGSNRVNTESKKRIRDSGDECDDPPVKRERTLKQTEPETTEPEPIRPTTTKTSKARSKKATSVPADTERSRQASPSVSGSFRGSPSIGSPLVPSNDFLAIPQTHQDPSETAESPINHSIQTPTISSFSLFAAPEPASMNGVVMVKDQLHNKVTSKVLARHMNKSNCPPSPSISIVNTVQEVSPPDSFQSKPISHRMPMLDIKRRVNQMAEYLRQVETSDFFQGKDGRRSCQCSSISAKLELSSAASDHSDCSLLTPPLSTTSPTPIFGSLAKSTSGIGPEPDVVVGSLMPTKEFDSTKFAVCDVCHGLEGEESSTAILLRLREKLREFSNQFGI</sequence>
<organism evidence="7 8">
    <name type="scientific">Rhizoclosmatium globosum</name>
    <dbReference type="NCBI Taxonomy" id="329046"/>
    <lineage>
        <taxon>Eukaryota</taxon>
        <taxon>Fungi</taxon>
        <taxon>Fungi incertae sedis</taxon>
        <taxon>Chytridiomycota</taxon>
        <taxon>Chytridiomycota incertae sedis</taxon>
        <taxon>Chytridiomycetes</taxon>
        <taxon>Chytridiales</taxon>
        <taxon>Chytriomycetaceae</taxon>
        <taxon>Rhizoclosmatium</taxon>
    </lineage>
</organism>
<keyword evidence="3" id="KW-0862">Zinc</keyword>
<feature type="compositionally biased region" description="Polar residues" evidence="5">
    <location>
        <begin position="300"/>
        <end position="314"/>
    </location>
</feature>